<keyword evidence="10" id="KW-1185">Reference proteome</keyword>
<comment type="subcellular location">
    <subcellularLocation>
        <location evidence="7">Cytoplasm</location>
    </subcellularLocation>
</comment>
<dbReference type="SUPFAM" id="SSF55681">
    <property type="entry name" value="Class II aaRS and biotin synthetases"/>
    <property type="match status" value="1"/>
</dbReference>
<keyword evidence="3 7" id="KW-0547">Nucleotide-binding</keyword>
<dbReference type="Pfam" id="PF02938">
    <property type="entry name" value="GAD"/>
    <property type="match status" value="1"/>
</dbReference>
<evidence type="ECO:0000256" key="2">
    <source>
        <dbReference type="ARBA" id="ARBA00022598"/>
    </source>
</evidence>
<dbReference type="RefSeq" id="WP_117331006.1">
    <property type="nucleotide sequence ID" value="NZ_QUWK01000011.1"/>
</dbReference>
<dbReference type="HAMAP" id="MF_00044">
    <property type="entry name" value="Asp_tRNA_synth_type1"/>
    <property type="match status" value="1"/>
</dbReference>
<comment type="subunit">
    <text evidence="7">Homodimer.</text>
</comment>
<dbReference type="EC" id="6.1.1.23" evidence="7"/>
<name>A0A372MEQ7_9SPIR</name>
<evidence type="ECO:0000313" key="9">
    <source>
        <dbReference type="EMBL" id="RFU94252.1"/>
    </source>
</evidence>
<feature type="binding site" evidence="7">
    <location>
        <position position="497"/>
    </location>
    <ligand>
        <name>L-aspartate</name>
        <dbReference type="ChEBI" id="CHEBI:29991"/>
    </ligand>
</feature>
<dbReference type="GO" id="GO:0005737">
    <property type="term" value="C:cytoplasm"/>
    <property type="evidence" value="ECO:0007669"/>
    <property type="project" value="UniProtKB-SubCell"/>
</dbReference>
<proteinExistence type="inferred from homology"/>
<reference evidence="10" key="1">
    <citation type="submission" date="2018-08" db="EMBL/GenBank/DDBJ databases">
        <authorList>
            <person name="Grouzdev D.S."/>
            <person name="Krutkina M.S."/>
        </authorList>
    </citation>
    <scope>NUCLEOTIDE SEQUENCE [LARGE SCALE GENOMIC DNA]</scope>
    <source>
        <strain evidence="10">4-11</strain>
    </source>
</reference>
<evidence type="ECO:0000256" key="7">
    <source>
        <dbReference type="HAMAP-Rule" id="MF_00044"/>
    </source>
</evidence>
<feature type="binding site" evidence="7">
    <location>
        <position position="490"/>
    </location>
    <ligand>
        <name>ATP</name>
        <dbReference type="ChEBI" id="CHEBI:30616"/>
    </ligand>
</feature>
<evidence type="ECO:0000256" key="4">
    <source>
        <dbReference type="ARBA" id="ARBA00022840"/>
    </source>
</evidence>
<evidence type="ECO:0000256" key="1">
    <source>
        <dbReference type="ARBA" id="ARBA00006303"/>
    </source>
</evidence>
<feature type="binding site" evidence="7">
    <location>
        <begin position="542"/>
        <end position="545"/>
    </location>
    <ligand>
        <name>ATP</name>
        <dbReference type="ChEBI" id="CHEBI:30616"/>
    </ligand>
</feature>
<comment type="similarity">
    <text evidence="1 7">Belongs to the class-II aminoacyl-tRNA synthetase family. Type 1 subfamily.</text>
</comment>
<evidence type="ECO:0000256" key="6">
    <source>
        <dbReference type="ARBA" id="ARBA00023146"/>
    </source>
</evidence>
<dbReference type="Proteomes" id="UP000264002">
    <property type="component" value="Unassembled WGS sequence"/>
</dbReference>
<keyword evidence="5 7" id="KW-0648">Protein biosynthesis</keyword>
<dbReference type="Gene3D" id="3.30.1360.30">
    <property type="entry name" value="GAD-like domain"/>
    <property type="match status" value="1"/>
</dbReference>
<evidence type="ECO:0000256" key="5">
    <source>
        <dbReference type="ARBA" id="ARBA00022917"/>
    </source>
</evidence>
<dbReference type="Gene3D" id="3.30.930.10">
    <property type="entry name" value="Bira Bifunctional Protein, Domain 2"/>
    <property type="match status" value="1"/>
</dbReference>
<sequence length="598" mass="67883">MAEEVFSQRTTTCGSLTKADNGATVVLNGWVHRDRNHGALHFINLRDRYGITQVVVDDDASKELQAVANELHLEYCIAVTGVVRLRPDSMVNPAMVTGEVEVKAEKIEILSKCAPLPFQIDDGNEPREDLRLKYRYLDLRTQGMQKRMKLRHDFIFACRKFLTSRDFYEIETPTMIKSTPEGARDFLVPSRLYPGKFYALPQSPQLFKQILMVGGMDKYFQIARCYRDEDARGDRQLEFTQLDLEMSFVKRDDVLSLMEDLFGSVFKEVMDYDLPARFRRLSYQDALNTYGCDKPDLRFDLPLSDVNEIAQKSSFATFKDIVSQGGYVKAICAPKSETVDFSRKYITSLEDAAKIYGAQGLAWIKVGENATFSGGVSKFFAGLEDELATKMDAKEGDMILFVAHQDWKQCCASLSAVRTKLGKDLNLIRKSFEFCWIVDFPLFEYNEDEGHWEAAHHMFSMPQAEYLDSLESDPGSVKGDLYDLVLNGYEVASGSIRIHDVELQKRIFRICNFDDETAEERFGFLLNAFRYGAPPHGGIAPGVDRMVMIMAEQSSIHEVIAFPKNTAGISPMDDSPSVVDEKQLEDLHLIIKYPESKT</sequence>
<dbReference type="CDD" id="cd00777">
    <property type="entry name" value="AspRS_core"/>
    <property type="match status" value="1"/>
</dbReference>
<keyword evidence="6 7" id="KW-0030">Aminoacyl-tRNA synthetase</keyword>
<keyword evidence="4 7" id="KW-0067">ATP-binding</keyword>
<dbReference type="Gene3D" id="2.40.50.140">
    <property type="entry name" value="Nucleic acid-binding proteins"/>
    <property type="match status" value="1"/>
</dbReference>
<dbReference type="NCBIfam" id="TIGR00459">
    <property type="entry name" value="aspS_bact"/>
    <property type="match status" value="1"/>
</dbReference>
<comment type="caution">
    <text evidence="9">The sequence shown here is derived from an EMBL/GenBank/DDBJ whole genome shotgun (WGS) entry which is preliminary data.</text>
</comment>
<feature type="binding site" evidence="7">
    <location>
        <position position="227"/>
    </location>
    <ligand>
        <name>L-aspartate</name>
        <dbReference type="ChEBI" id="CHEBI:29991"/>
    </ligand>
</feature>
<dbReference type="InterPro" id="IPR004365">
    <property type="entry name" value="NA-bd_OB_tRNA"/>
</dbReference>
<dbReference type="PANTHER" id="PTHR22594">
    <property type="entry name" value="ASPARTYL/LYSYL-TRNA SYNTHETASE"/>
    <property type="match status" value="1"/>
</dbReference>
<dbReference type="PRINTS" id="PR01042">
    <property type="entry name" value="TRNASYNTHASP"/>
</dbReference>
<evidence type="ECO:0000256" key="3">
    <source>
        <dbReference type="ARBA" id="ARBA00022741"/>
    </source>
</evidence>
<dbReference type="GO" id="GO:0003676">
    <property type="term" value="F:nucleic acid binding"/>
    <property type="evidence" value="ECO:0007669"/>
    <property type="project" value="InterPro"/>
</dbReference>
<dbReference type="PANTHER" id="PTHR22594:SF5">
    <property type="entry name" value="ASPARTATE--TRNA LIGASE, MITOCHONDRIAL"/>
    <property type="match status" value="1"/>
</dbReference>
<comment type="caution">
    <text evidence="7">Lacks conserved residue(s) required for the propagation of feature annotation.</text>
</comment>
<feature type="domain" description="Aminoacyl-transfer RNA synthetases class-II family profile" evidence="8">
    <location>
        <begin position="159"/>
        <end position="571"/>
    </location>
</feature>
<keyword evidence="7" id="KW-0963">Cytoplasm</keyword>
<dbReference type="GO" id="GO:0050560">
    <property type="term" value="F:aspartate-tRNA(Asn) ligase activity"/>
    <property type="evidence" value="ECO:0007669"/>
    <property type="project" value="UniProtKB-EC"/>
</dbReference>
<feature type="binding site" evidence="7">
    <location>
        <position position="456"/>
    </location>
    <ligand>
        <name>L-aspartate</name>
        <dbReference type="ChEBI" id="CHEBI:29991"/>
    </ligand>
</feature>
<gene>
    <name evidence="7" type="primary">aspS</name>
    <name evidence="9" type="ORF">DYP60_10725</name>
</gene>
<evidence type="ECO:0000313" key="10">
    <source>
        <dbReference type="Proteomes" id="UP000264002"/>
    </source>
</evidence>
<dbReference type="GO" id="GO:0005524">
    <property type="term" value="F:ATP binding"/>
    <property type="evidence" value="ECO:0007669"/>
    <property type="project" value="UniProtKB-UniRule"/>
</dbReference>
<dbReference type="InterPro" id="IPR047090">
    <property type="entry name" value="AspRS_core"/>
</dbReference>
<dbReference type="GO" id="GO:0006422">
    <property type="term" value="P:aspartyl-tRNA aminoacylation"/>
    <property type="evidence" value="ECO:0007669"/>
    <property type="project" value="UniProtKB-UniRule"/>
</dbReference>
<dbReference type="InterPro" id="IPR004115">
    <property type="entry name" value="GAD-like_sf"/>
</dbReference>
<feature type="region of interest" description="Aspartate" evidence="7">
    <location>
        <begin position="205"/>
        <end position="208"/>
    </location>
</feature>
<dbReference type="NCBIfam" id="NF001750">
    <property type="entry name" value="PRK00476.1"/>
    <property type="match status" value="1"/>
</dbReference>
<dbReference type="InterPro" id="IPR004524">
    <property type="entry name" value="Asp-tRNA-ligase_1"/>
</dbReference>
<dbReference type="PROSITE" id="PS50862">
    <property type="entry name" value="AA_TRNA_LIGASE_II"/>
    <property type="match status" value="1"/>
</dbReference>
<feature type="binding site" evidence="7">
    <location>
        <position position="181"/>
    </location>
    <ligand>
        <name>L-aspartate</name>
        <dbReference type="ChEBI" id="CHEBI:29991"/>
    </ligand>
</feature>
<comment type="catalytic activity">
    <reaction evidence="7">
        <text>tRNA(Asx) + L-aspartate + ATP = L-aspartyl-tRNA(Asx) + AMP + diphosphate</text>
        <dbReference type="Rhea" id="RHEA:18349"/>
        <dbReference type="Rhea" id="RHEA-COMP:9710"/>
        <dbReference type="Rhea" id="RHEA-COMP:9711"/>
        <dbReference type="ChEBI" id="CHEBI:29991"/>
        <dbReference type="ChEBI" id="CHEBI:30616"/>
        <dbReference type="ChEBI" id="CHEBI:33019"/>
        <dbReference type="ChEBI" id="CHEBI:78442"/>
        <dbReference type="ChEBI" id="CHEBI:78516"/>
        <dbReference type="ChEBI" id="CHEBI:456215"/>
        <dbReference type="EC" id="6.1.1.23"/>
    </reaction>
</comment>
<reference evidence="9 10" key="2">
    <citation type="submission" date="2018-09" db="EMBL/GenBank/DDBJ databases">
        <title>Genome of Sphaerochaeta halotolerans strain 4-11.</title>
        <authorList>
            <person name="Nazina T.N."/>
            <person name="Sokolova D.S."/>
        </authorList>
    </citation>
    <scope>NUCLEOTIDE SEQUENCE [LARGE SCALE GENOMIC DNA]</scope>
    <source>
        <strain evidence="9 10">4-11</strain>
    </source>
</reference>
<dbReference type="InterPro" id="IPR029351">
    <property type="entry name" value="GAD_dom"/>
</dbReference>
<feature type="site" description="Important for tRNA non-discrimination" evidence="7">
    <location>
        <position position="37"/>
    </location>
</feature>
<dbReference type="InterPro" id="IPR012340">
    <property type="entry name" value="NA-bd_OB-fold"/>
</dbReference>
<dbReference type="SUPFAM" id="SSF50249">
    <property type="entry name" value="Nucleic acid-binding proteins"/>
    <property type="match status" value="1"/>
</dbReference>
<dbReference type="SUPFAM" id="SSF55261">
    <property type="entry name" value="GAD domain-like"/>
    <property type="match status" value="1"/>
</dbReference>
<feature type="binding site" evidence="7">
    <location>
        <begin position="227"/>
        <end position="229"/>
    </location>
    <ligand>
        <name>ATP</name>
        <dbReference type="ChEBI" id="CHEBI:30616"/>
    </ligand>
</feature>
<dbReference type="InterPro" id="IPR047089">
    <property type="entry name" value="Asp-tRNA-ligase_1_N"/>
</dbReference>
<dbReference type="InterPro" id="IPR002312">
    <property type="entry name" value="Asp/Asn-tRNA-synth_IIb"/>
</dbReference>
<keyword evidence="2 7" id="KW-0436">Ligase</keyword>
<feature type="binding site" evidence="7">
    <location>
        <position position="236"/>
    </location>
    <ligand>
        <name>ATP</name>
        <dbReference type="ChEBI" id="CHEBI:30616"/>
    </ligand>
</feature>
<protein>
    <recommendedName>
        <fullName evidence="7">Aspartate--tRNA(Asp/Asn) ligase</fullName>
        <ecNumber evidence="7">6.1.1.23</ecNumber>
    </recommendedName>
    <alternativeName>
        <fullName evidence="7">Aspartyl-tRNA synthetase</fullName>
        <shortName evidence="7">AspRS</shortName>
    </alternativeName>
    <alternativeName>
        <fullName evidence="7">Non-discriminating aspartyl-tRNA synthetase</fullName>
        <shortName evidence="7">ND-AspRS</shortName>
    </alternativeName>
</protein>
<dbReference type="CDD" id="cd04317">
    <property type="entry name" value="EcAspRS_like_N"/>
    <property type="match status" value="1"/>
</dbReference>
<dbReference type="InterPro" id="IPR045864">
    <property type="entry name" value="aa-tRNA-synth_II/BPL/LPL"/>
</dbReference>
<comment type="function">
    <text evidence="7">Aspartyl-tRNA synthetase with relaxed tRNA specificity since it is able to aspartylate not only its cognate tRNA(Asp) but also tRNA(Asn). Reaction proceeds in two steps: L-aspartate is first activated by ATP to form Asp-AMP and then transferred to the acceptor end of tRNA(Asp/Asn).</text>
</comment>
<dbReference type="AlphaFoldDB" id="A0A372MEQ7"/>
<dbReference type="InterPro" id="IPR006195">
    <property type="entry name" value="aa-tRNA-synth_II"/>
</dbReference>
<dbReference type="Pfam" id="PF01336">
    <property type="entry name" value="tRNA_anti-codon"/>
    <property type="match status" value="1"/>
</dbReference>
<dbReference type="GO" id="GO:0004815">
    <property type="term" value="F:aspartate-tRNA ligase activity"/>
    <property type="evidence" value="ECO:0007669"/>
    <property type="project" value="UniProtKB-UniRule"/>
</dbReference>
<evidence type="ECO:0000259" key="8">
    <source>
        <dbReference type="PROSITE" id="PS50862"/>
    </source>
</evidence>
<organism evidence="9 10">
    <name type="scientific">Sphaerochaeta halotolerans</name>
    <dbReference type="NCBI Taxonomy" id="2293840"/>
    <lineage>
        <taxon>Bacteria</taxon>
        <taxon>Pseudomonadati</taxon>
        <taxon>Spirochaetota</taxon>
        <taxon>Spirochaetia</taxon>
        <taxon>Spirochaetales</taxon>
        <taxon>Sphaerochaetaceae</taxon>
        <taxon>Sphaerochaeta</taxon>
    </lineage>
</organism>
<dbReference type="InterPro" id="IPR004364">
    <property type="entry name" value="Aa-tRNA-synt_II"/>
</dbReference>
<accession>A0A372MEQ7</accession>
<dbReference type="Pfam" id="PF00152">
    <property type="entry name" value="tRNA-synt_2"/>
    <property type="match status" value="1"/>
</dbReference>
<dbReference type="EMBL" id="QUWK01000011">
    <property type="protein sequence ID" value="RFU94252.1"/>
    <property type="molecule type" value="Genomic_DNA"/>
</dbReference>